<dbReference type="STRING" id="1442598.GCA_000522465_01884"/>
<evidence type="ECO:0000256" key="5">
    <source>
        <dbReference type="ARBA" id="ARBA00023211"/>
    </source>
</evidence>
<protein>
    <submittedName>
        <fullName evidence="8">UDP-2,3-diacylglucosamine diphosphatase</fullName>
    </submittedName>
    <submittedName>
        <fullName evidence="7">UDP-2,3-diacylglucosamine hydrolase</fullName>
        <ecNumber evidence="7">3.6.1.54</ecNumber>
    </submittedName>
</protein>
<dbReference type="GO" id="GO:0009245">
    <property type="term" value="P:lipid A biosynthetic process"/>
    <property type="evidence" value="ECO:0007669"/>
    <property type="project" value="TreeGrafter"/>
</dbReference>
<dbReference type="InterPro" id="IPR029052">
    <property type="entry name" value="Metallo-depent_PP-like"/>
</dbReference>
<evidence type="ECO:0000256" key="4">
    <source>
        <dbReference type="ARBA" id="ARBA00023136"/>
    </source>
</evidence>
<keyword evidence="9" id="KW-1185">Reference proteome</keyword>
<dbReference type="EC" id="3.6.1.54" evidence="7"/>
<keyword evidence="7" id="KW-0378">Hydrolase</keyword>
<dbReference type="GO" id="GO:0016020">
    <property type="term" value="C:membrane"/>
    <property type="evidence" value="ECO:0007669"/>
    <property type="project" value="GOC"/>
</dbReference>
<feature type="domain" description="Calcineurin-like phosphoesterase" evidence="6">
    <location>
        <begin position="10"/>
        <end position="196"/>
    </location>
</feature>
<dbReference type="RefSeq" id="WP_024775957.1">
    <property type="nucleotide sequence ID" value="NZ_CP043857.1"/>
</dbReference>
<keyword evidence="2" id="KW-0997">Cell inner membrane</keyword>
<dbReference type="AlphaFoldDB" id="A0A5J6RJI9"/>
<sequence>MNLTLKENAIFIADSHYNKKNQEFKYILEKIESKEIVVSQIFLMGDNFDFLCHEITYFKKENSDIVKLLNSLSDSFEIYYLEGNHDYNLSKLFPKIRVIKRDKQPLILTLNDKKIALSHGDNFINWHYNLYCKIIRNSYFLKFLNILDIGFFLSKKIEITLQNKNICHNLNYFENLVKKRVRNYSEDIIIEGHYHQAKTYNLDNKTYINIPSLCCQKSFTRFKNKIFLNEKL</sequence>
<dbReference type="GO" id="GO:0008758">
    <property type="term" value="F:UDP-2,3-diacylglucosamine hydrolase activity"/>
    <property type="evidence" value="ECO:0007669"/>
    <property type="project" value="TreeGrafter"/>
</dbReference>
<accession>A0A5J6RJI9</accession>
<keyword evidence="3" id="KW-0479">Metal-binding</keyword>
<organism evidence="7 10">
    <name type="scientific">Aliarcobacter cibarius</name>
    <dbReference type="NCBI Taxonomy" id="255507"/>
    <lineage>
        <taxon>Bacteria</taxon>
        <taxon>Pseudomonadati</taxon>
        <taxon>Campylobacterota</taxon>
        <taxon>Epsilonproteobacteria</taxon>
        <taxon>Campylobacterales</taxon>
        <taxon>Arcobacteraceae</taxon>
        <taxon>Aliarcobacter</taxon>
    </lineage>
</organism>
<dbReference type="EMBL" id="VBUC01000006">
    <property type="protein sequence ID" value="TLT00623.1"/>
    <property type="molecule type" value="Genomic_DNA"/>
</dbReference>
<dbReference type="SUPFAM" id="SSF56300">
    <property type="entry name" value="Metallo-dependent phosphatases"/>
    <property type="match status" value="1"/>
</dbReference>
<dbReference type="InterPro" id="IPR004843">
    <property type="entry name" value="Calcineurin-like_PHP"/>
</dbReference>
<evidence type="ECO:0000256" key="1">
    <source>
        <dbReference type="ARBA" id="ARBA00022475"/>
    </source>
</evidence>
<dbReference type="PANTHER" id="PTHR34990">
    <property type="entry name" value="UDP-2,3-DIACYLGLUCOSAMINE HYDROLASE-RELATED"/>
    <property type="match status" value="1"/>
</dbReference>
<dbReference type="Pfam" id="PF00149">
    <property type="entry name" value="Metallophos"/>
    <property type="match status" value="1"/>
</dbReference>
<keyword evidence="1" id="KW-1003">Cell membrane</keyword>
<dbReference type="Proteomes" id="UP000509513">
    <property type="component" value="Chromosome"/>
</dbReference>
<dbReference type="GO" id="GO:0046872">
    <property type="term" value="F:metal ion binding"/>
    <property type="evidence" value="ECO:0007669"/>
    <property type="project" value="UniProtKB-KW"/>
</dbReference>
<reference evidence="7 10" key="2">
    <citation type="submission" date="2020-05" db="EMBL/GenBank/DDBJ databases">
        <title>Complete genome sequencing of Campylobacter and Arcobacter type strains.</title>
        <authorList>
            <person name="Miller W.G."/>
            <person name="Yee E."/>
        </authorList>
    </citation>
    <scope>NUCLEOTIDE SEQUENCE [LARGE SCALE GENOMIC DNA]</scope>
    <source>
        <strain evidence="7 10">LMG 21996</strain>
    </source>
</reference>
<keyword evidence="5" id="KW-0464">Manganese</keyword>
<evidence type="ECO:0000313" key="7">
    <source>
        <dbReference type="EMBL" id="QKJ27584.1"/>
    </source>
</evidence>
<evidence type="ECO:0000256" key="2">
    <source>
        <dbReference type="ARBA" id="ARBA00022519"/>
    </source>
</evidence>
<dbReference type="EMBL" id="CP054051">
    <property type="protein sequence ID" value="QKJ27584.1"/>
    <property type="molecule type" value="Genomic_DNA"/>
</dbReference>
<evidence type="ECO:0000313" key="9">
    <source>
        <dbReference type="Proteomes" id="UP000305417"/>
    </source>
</evidence>
<dbReference type="Gene3D" id="3.60.21.10">
    <property type="match status" value="1"/>
</dbReference>
<evidence type="ECO:0000313" key="10">
    <source>
        <dbReference type="Proteomes" id="UP000509513"/>
    </source>
</evidence>
<dbReference type="KEGG" id="acib:ACBT_1687"/>
<dbReference type="Proteomes" id="UP000305417">
    <property type="component" value="Unassembled WGS sequence"/>
</dbReference>
<evidence type="ECO:0000256" key="3">
    <source>
        <dbReference type="ARBA" id="ARBA00022723"/>
    </source>
</evidence>
<dbReference type="OrthoDB" id="270739at2"/>
<keyword evidence="4" id="KW-0472">Membrane</keyword>
<proteinExistence type="predicted"/>
<evidence type="ECO:0000259" key="6">
    <source>
        <dbReference type="Pfam" id="PF00149"/>
    </source>
</evidence>
<name>A0A5J6RJI9_9BACT</name>
<dbReference type="InterPro" id="IPR043461">
    <property type="entry name" value="LpxH-like"/>
</dbReference>
<evidence type="ECO:0000313" key="8">
    <source>
        <dbReference type="EMBL" id="TLT00623.1"/>
    </source>
</evidence>
<dbReference type="PANTHER" id="PTHR34990:SF2">
    <property type="entry name" value="BLL8164 PROTEIN"/>
    <property type="match status" value="1"/>
</dbReference>
<reference evidence="8 9" key="1">
    <citation type="submission" date="2019-05" db="EMBL/GenBank/DDBJ databases">
        <title>Arcobacter cibarius and Arcobacter thereius providing challenges in identification an antibiotic susceptibility and Quinolone resistance.</title>
        <authorList>
            <person name="Busch A."/>
            <person name="Hanel I."/>
            <person name="Hotzel H."/>
            <person name="Tomaso H."/>
        </authorList>
    </citation>
    <scope>NUCLEOTIDE SEQUENCE [LARGE SCALE GENOMIC DNA]</scope>
    <source>
        <strain evidence="8 9">16CS0831-2</strain>
    </source>
</reference>
<gene>
    <name evidence="7" type="primary">lpxH</name>
    <name evidence="7" type="ORF">ACBT_1687</name>
    <name evidence="8" type="ORF">FE247_03525</name>
</gene>